<dbReference type="InterPro" id="IPR036396">
    <property type="entry name" value="Cyt_P450_sf"/>
</dbReference>
<dbReference type="PANTHER" id="PTHR24305">
    <property type="entry name" value="CYTOCHROME P450"/>
    <property type="match status" value="1"/>
</dbReference>
<evidence type="ECO:0000256" key="10">
    <source>
        <dbReference type="ARBA" id="ARBA00023004"/>
    </source>
</evidence>
<comment type="pathway">
    <text evidence="3">Secondary metabolite biosynthesis; terpenoid biosynthesis.</text>
</comment>
<keyword evidence="12" id="KW-0472">Membrane</keyword>
<keyword evidence="10" id="KW-0408">Iron</keyword>
<comment type="cofactor">
    <cofactor evidence="1">
        <name>heme</name>
        <dbReference type="ChEBI" id="CHEBI:30413"/>
    </cofactor>
</comment>
<evidence type="ECO:0000256" key="2">
    <source>
        <dbReference type="ARBA" id="ARBA00004370"/>
    </source>
</evidence>
<dbReference type="Pfam" id="PF00067">
    <property type="entry name" value="p450"/>
    <property type="match status" value="1"/>
</dbReference>
<dbReference type="GO" id="GO:0004497">
    <property type="term" value="F:monooxygenase activity"/>
    <property type="evidence" value="ECO:0007669"/>
    <property type="project" value="UniProtKB-KW"/>
</dbReference>
<keyword evidence="7" id="KW-0479">Metal-binding</keyword>
<organism evidence="13 14">
    <name type="scientific">Collybia nuda</name>
    <dbReference type="NCBI Taxonomy" id="64659"/>
    <lineage>
        <taxon>Eukaryota</taxon>
        <taxon>Fungi</taxon>
        <taxon>Dikarya</taxon>
        <taxon>Basidiomycota</taxon>
        <taxon>Agaricomycotina</taxon>
        <taxon>Agaricomycetes</taxon>
        <taxon>Agaricomycetidae</taxon>
        <taxon>Agaricales</taxon>
        <taxon>Tricholomatineae</taxon>
        <taxon>Clitocybaceae</taxon>
        <taxon>Collybia</taxon>
    </lineage>
</organism>
<evidence type="ECO:0000256" key="4">
    <source>
        <dbReference type="ARBA" id="ARBA00010617"/>
    </source>
</evidence>
<keyword evidence="9" id="KW-0560">Oxidoreductase</keyword>
<proteinExistence type="inferred from homology"/>
<dbReference type="GO" id="GO:0020037">
    <property type="term" value="F:heme binding"/>
    <property type="evidence" value="ECO:0007669"/>
    <property type="project" value="InterPro"/>
</dbReference>
<evidence type="ECO:0000256" key="5">
    <source>
        <dbReference type="ARBA" id="ARBA00022617"/>
    </source>
</evidence>
<evidence type="ECO:0000256" key="7">
    <source>
        <dbReference type="ARBA" id="ARBA00022723"/>
    </source>
</evidence>
<keyword evidence="11" id="KW-0503">Monooxygenase</keyword>
<gene>
    <name evidence="13" type="ORF">BDZ94DRAFT_1172120</name>
</gene>
<sequence>MSVPPYLQDRLPLKAFVVISLFLIVRFLRLHQRVQAKINNIPGPKSKSWTGNFTLLHDAEKGWEFFEHIQANYGSMCRITTPTGCNDMLYVTDPLALLHIVRKDENLFDDPMEIHIMLQMVLGNRGLGATRGVEHHRQRKILNPMFSSSSLRHMVPIFYDVTHKFLESLQALCAEGSTEIDMSHWGTRVSLELVGQGAVGHSFDSLEVEGKSSLYGEDMKQGFVALSTSASRLGMKYLLPLVSSLRTPGFNKSLLNVIPSPTVGIIRKFIWDLDVTSRELFTMKKEKIIQGETALSGQVGKGKDLMTGLIRDYVLTDQECRIDEEEATSHVSEDAWTLLFAATDTSSSAILRTLLVLSEHPDIQERVRQEICAAKLESDGDLLYDKLLALPLLDAVYRETLRLYPPACYIDRVALEDTILPLAFPIVGRDGKRLNEIFVPKKTVLTLSIVGVNRSSAIWGRDASEWKPERWLGELPASVKDSRMPGIYSHMMTFMDGKRHCLRVSYFRHAEIVISELLCALRFSPSLNHGKISWPMGLTLSPFVDGKMSMPLQVSRV</sequence>
<dbReference type="AlphaFoldDB" id="A0A9P5XZ34"/>
<evidence type="ECO:0000313" key="14">
    <source>
        <dbReference type="Proteomes" id="UP000807353"/>
    </source>
</evidence>
<dbReference type="PANTHER" id="PTHR24305:SF166">
    <property type="entry name" value="CYTOCHROME P450 12A4, MITOCHONDRIAL-RELATED"/>
    <property type="match status" value="1"/>
</dbReference>
<keyword evidence="8" id="KW-1133">Transmembrane helix</keyword>
<dbReference type="OrthoDB" id="1470350at2759"/>
<dbReference type="EMBL" id="MU150321">
    <property type="protein sequence ID" value="KAF9459222.1"/>
    <property type="molecule type" value="Genomic_DNA"/>
</dbReference>
<comment type="similarity">
    <text evidence="4">Belongs to the cytochrome P450 family.</text>
</comment>
<evidence type="ECO:0000313" key="13">
    <source>
        <dbReference type="EMBL" id="KAF9459222.1"/>
    </source>
</evidence>
<keyword evidence="5" id="KW-0349">Heme</keyword>
<protein>
    <submittedName>
        <fullName evidence="13">Cytochrome P450</fullName>
    </submittedName>
</protein>
<evidence type="ECO:0000256" key="11">
    <source>
        <dbReference type="ARBA" id="ARBA00023033"/>
    </source>
</evidence>
<keyword evidence="14" id="KW-1185">Reference proteome</keyword>
<evidence type="ECO:0000256" key="12">
    <source>
        <dbReference type="ARBA" id="ARBA00023136"/>
    </source>
</evidence>
<dbReference type="GO" id="GO:0016020">
    <property type="term" value="C:membrane"/>
    <property type="evidence" value="ECO:0007669"/>
    <property type="project" value="UniProtKB-SubCell"/>
</dbReference>
<comment type="subcellular location">
    <subcellularLocation>
        <location evidence="2">Membrane</location>
    </subcellularLocation>
</comment>
<reference evidence="13" key="1">
    <citation type="submission" date="2020-11" db="EMBL/GenBank/DDBJ databases">
        <authorList>
            <consortium name="DOE Joint Genome Institute"/>
            <person name="Ahrendt S."/>
            <person name="Riley R."/>
            <person name="Andreopoulos W."/>
            <person name="Labutti K."/>
            <person name="Pangilinan J."/>
            <person name="Ruiz-Duenas F.J."/>
            <person name="Barrasa J.M."/>
            <person name="Sanchez-Garcia M."/>
            <person name="Camarero S."/>
            <person name="Miyauchi S."/>
            <person name="Serrano A."/>
            <person name="Linde D."/>
            <person name="Babiker R."/>
            <person name="Drula E."/>
            <person name="Ayuso-Fernandez I."/>
            <person name="Pacheco R."/>
            <person name="Padilla G."/>
            <person name="Ferreira P."/>
            <person name="Barriuso J."/>
            <person name="Kellner H."/>
            <person name="Castanera R."/>
            <person name="Alfaro M."/>
            <person name="Ramirez L."/>
            <person name="Pisabarro A.G."/>
            <person name="Kuo A."/>
            <person name="Tritt A."/>
            <person name="Lipzen A."/>
            <person name="He G."/>
            <person name="Yan M."/>
            <person name="Ng V."/>
            <person name="Cullen D."/>
            <person name="Martin F."/>
            <person name="Rosso M.-N."/>
            <person name="Henrissat B."/>
            <person name="Hibbett D."/>
            <person name="Martinez A.T."/>
            <person name="Grigoriev I.V."/>
        </authorList>
    </citation>
    <scope>NUCLEOTIDE SEQUENCE</scope>
    <source>
        <strain evidence="13">CBS 247.69</strain>
    </source>
</reference>
<comment type="caution">
    <text evidence="13">The sequence shown here is derived from an EMBL/GenBank/DDBJ whole genome shotgun (WGS) entry which is preliminary data.</text>
</comment>
<dbReference type="GO" id="GO:0005506">
    <property type="term" value="F:iron ion binding"/>
    <property type="evidence" value="ECO:0007669"/>
    <property type="project" value="InterPro"/>
</dbReference>
<dbReference type="GO" id="GO:0016705">
    <property type="term" value="F:oxidoreductase activity, acting on paired donors, with incorporation or reduction of molecular oxygen"/>
    <property type="evidence" value="ECO:0007669"/>
    <property type="project" value="InterPro"/>
</dbReference>
<dbReference type="SUPFAM" id="SSF48264">
    <property type="entry name" value="Cytochrome P450"/>
    <property type="match status" value="1"/>
</dbReference>
<evidence type="ECO:0000256" key="6">
    <source>
        <dbReference type="ARBA" id="ARBA00022692"/>
    </source>
</evidence>
<dbReference type="Gene3D" id="1.10.630.10">
    <property type="entry name" value="Cytochrome P450"/>
    <property type="match status" value="1"/>
</dbReference>
<accession>A0A9P5XZ34</accession>
<name>A0A9P5XZ34_9AGAR</name>
<dbReference type="InterPro" id="IPR001128">
    <property type="entry name" value="Cyt_P450"/>
</dbReference>
<evidence type="ECO:0000256" key="1">
    <source>
        <dbReference type="ARBA" id="ARBA00001971"/>
    </source>
</evidence>
<evidence type="ECO:0000256" key="3">
    <source>
        <dbReference type="ARBA" id="ARBA00004721"/>
    </source>
</evidence>
<evidence type="ECO:0000256" key="8">
    <source>
        <dbReference type="ARBA" id="ARBA00022989"/>
    </source>
</evidence>
<evidence type="ECO:0000256" key="9">
    <source>
        <dbReference type="ARBA" id="ARBA00023002"/>
    </source>
</evidence>
<keyword evidence="6" id="KW-0812">Transmembrane</keyword>
<dbReference type="Proteomes" id="UP000807353">
    <property type="component" value="Unassembled WGS sequence"/>
</dbReference>
<dbReference type="InterPro" id="IPR050121">
    <property type="entry name" value="Cytochrome_P450_monoxygenase"/>
</dbReference>